<dbReference type="EMBL" id="MVBO01000061">
    <property type="protein sequence ID" value="OZJ03934.1"/>
    <property type="molecule type" value="Genomic_DNA"/>
</dbReference>
<dbReference type="OrthoDB" id="1731983at2759"/>
<dbReference type="CDD" id="cd08948">
    <property type="entry name" value="5beta-POR_like_SDR_a"/>
    <property type="match status" value="1"/>
</dbReference>
<accession>A0A261Y097</accession>
<reference evidence="2 3" key="1">
    <citation type="journal article" date="2017" name="Mycologia">
        <title>Bifiguratus adelaidae, gen. et sp. nov., a new member of Mucoromycotina in endophytic and soil-dwelling habitats.</title>
        <authorList>
            <person name="Torres-Cruz T.J."/>
            <person name="Billingsley Tobias T.L."/>
            <person name="Almatruk M."/>
            <person name="Hesse C."/>
            <person name="Kuske C.R."/>
            <person name="Desiro A."/>
            <person name="Benucci G.M."/>
            <person name="Bonito G."/>
            <person name="Stajich J.E."/>
            <person name="Dunlap C."/>
            <person name="Arnold A.E."/>
            <person name="Porras-Alfaro A."/>
        </authorList>
    </citation>
    <scope>NUCLEOTIDE SEQUENCE [LARGE SCALE GENOMIC DNA]</scope>
    <source>
        <strain evidence="2 3">AZ0501</strain>
    </source>
</reference>
<organism evidence="2 3">
    <name type="scientific">Bifiguratus adelaidae</name>
    <dbReference type="NCBI Taxonomy" id="1938954"/>
    <lineage>
        <taxon>Eukaryota</taxon>
        <taxon>Fungi</taxon>
        <taxon>Fungi incertae sedis</taxon>
        <taxon>Mucoromycota</taxon>
        <taxon>Mucoromycotina</taxon>
        <taxon>Endogonomycetes</taxon>
        <taxon>Endogonales</taxon>
        <taxon>Endogonales incertae sedis</taxon>
        <taxon>Bifiguratus</taxon>
    </lineage>
</organism>
<comment type="caution">
    <text evidence="2">The sequence shown here is derived from an EMBL/GenBank/DDBJ whole genome shotgun (WGS) entry which is preliminary data.</text>
</comment>
<gene>
    <name evidence="2" type="ORF">BZG36_02930</name>
</gene>
<name>A0A261Y097_9FUNG</name>
<dbReference type="PANTHER" id="PTHR32487:SF0">
    <property type="entry name" value="3-OXO-DELTA(4,5)-STEROID 5-BETA-REDUCTASE"/>
    <property type="match status" value="1"/>
</dbReference>
<protein>
    <recommendedName>
        <fullName evidence="1">PRISE-like Rossmann-fold domain-containing protein</fullName>
    </recommendedName>
</protein>
<dbReference type="Gene3D" id="3.40.50.720">
    <property type="entry name" value="NAD(P)-binding Rossmann-like Domain"/>
    <property type="match status" value="1"/>
</dbReference>
<feature type="domain" description="PRISE-like Rossmann-fold" evidence="1">
    <location>
        <begin position="10"/>
        <end position="329"/>
    </location>
</feature>
<proteinExistence type="predicted"/>
<dbReference type="Pfam" id="PF22917">
    <property type="entry name" value="PRISE"/>
    <property type="match status" value="1"/>
</dbReference>
<dbReference type="InterPro" id="IPR036291">
    <property type="entry name" value="NAD(P)-bd_dom_sf"/>
</dbReference>
<dbReference type="SUPFAM" id="SSF51735">
    <property type="entry name" value="NAD(P)-binding Rossmann-fold domains"/>
    <property type="match status" value="1"/>
</dbReference>
<evidence type="ECO:0000313" key="3">
    <source>
        <dbReference type="Proteomes" id="UP000242875"/>
    </source>
</evidence>
<sequence length="399" mass="46122">MMKVPHARTALVYGATGISGLNLIEYLAKNTTTDEWDRIIGICRRKEVNLDPISTKPTADPRIRLVGGIDLLNDSEEEIIRQLRLAKVQETTHVFYFSYKEEPTEDKLIETNATMLRKALRCTDAVAPHLQRWLLQCGVKYYGWHLGPIDNPVREHTRFPAKILYYPQEELIEEYTKDKSWDWVETRPDAIVGISKGNFMSLAASVAIYLVILKELGKPALFPGNAFLYNCVEDTTYAKLLAEFEVFLAIHPGAGREAFNIVNGDVFRWRQVWPKLAEMFELEMPPVQFKDMPEITSNRIRISQVCLKEFMKDKEPVWDAAAVKHGLNPDAFHCATWEFAGNRTWDLLSNMTKARKLGWSGYVDSEEMWLQLMRRFEMEHAVPRLRTLSGEYPEYLRII</sequence>
<dbReference type="InterPro" id="IPR055222">
    <property type="entry name" value="PRISE-like_Rossmann-fold"/>
</dbReference>
<dbReference type="PANTHER" id="PTHR32487">
    <property type="entry name" value="3-OXO-DELTA(4,5)-STEROID 5-BETA-REDUCTASE"/>
    <property type="match status" value="1"/>
</dbReference>
<evidence type="ECO:0000259" key="1">
    <source>
        <dbReference type="Pfam" id="PF22917"/>
    </source>
</evidence>
<evidence type="ECO:0000313" key="2">
    <source>
        <dbReference type="EMBL" id="OZJ03934.1"/>
    </source>
</evidence>
<keyword evidence="3" id="KW-1185">Reference proteome</keyword>
<dbReference type="Proteomes" id="UP000242875">
    <property type="component" value="Unassembled WGS sequence"/>
</dbReference>
<dbReference type="AlphaFoldDB" id="A0A261Y097"/>